<dbReference type="InterPro" id="IPR006530">
    <property type="entry name" value="YD"/>
</dbReference>
<reference evidence="2 3" key="1">
    <citation type="submission" date="2022-05" db="EMBL/GenBank/DDBJ databases">
        <title>Genome Sequencing of Bee-Associated Microbes.</title>
        <authorList>
            <person name="Dunlap C."/>
        </authorList>
    </citation>
    <scope>NUCLEOTIDE SEQUENCE [LARGE SCALE GENOMIC DNA]</scope>
    <source>
        <strain evidence="2 3">NRRL NRS-750</strain>
    </source>
</reference>
<proteinExistence type="predicted"/>
<dbReference type="NCBIfam" id="TIGR01643">
    <property type="entry name" value="YD_repeat_2x"/>
    <property type="match status" value="1"/>
</dbReference>
<evidence type="ECO:0000313" key="3">
    <source>
        <dbReference type="Proteomes" id="UP001527090"/>
    </source>
</evidence>
<feature type="signal peptide" evidence="1">
    <location>
        <begin position="1"/>
        <end position="22"/>
    </location>
</feature>
<evidence type="ECO:0000313" key="2">
    <source>
        <dbReference type="EMBL" id="MCY9528560.1"/>
    </source>
</evidence>
<dbReference type="InterPro" id="IPR031325">
    <property type="entry name" value="RHS_repeat"/>
</dbReference>
<evidence type="ECO:0000256" key="1">
    <source>
        <dbReference type="SAM" id="SignalP"/>
    </source>
</evidence>
<comment type="caution">
    <text evidence="2">The sequence shown here is derived from an EMBL/GenBank/DDBJ whole genome shotgun (WGS) entry which is preliminary data.</text>
</comment>
<keyword evidence="1" id="KW-0732">Signal</keyword>
<protein>
    <submittedName>
        <fullName evidence="2">Uncharacterized protein</fullName>
    </submittedName>
</protein>
<organism evidence="2 3">
    <name type="scientific">Paenibacillus alvei</name>
    <name type="common">Bacillus alvei</name>
    <dbReference type="NCBI Taxonomy" id="44250"/>
    <lineage>
        <taxon>Bacteria</taxon>
        <taxon>Bacillati</taxon>
        <taxon>Bacillota</taxon>
        <taxon>Bacilli</taxon>
        <taxon>Bacillales</taxon>
        <taxon>Paenibacillaceae</taxon>
        <taxon>Paenibacillus</taxon>
    </lineage>
</organism>
<sequence length="725" mass="79645">MISFRTLKFMLALVLISITLFADNPTNGYAAEKTAVNVYDNSGRLVNTKLADGTVVEYQYDVNGNLLQKNFNMLMNSGFEIYTGKNGVADSWGNWESAGVKANYHVVTSPVSSGKHAQQMITLNMPKSGVSNFFQDVTVTGGKLYTISSQMEITKLTKAKVIVSVQYFDKNNNLIGEETPFEYSGNTNWLSINEQVKSVTNAVRARLHFNILAVEDNASGTVTVDSVMFQKGELTNLLINPGFETNTRTSGVADGWGNWESAGVKANYRVVTSPVSSGKHAQQMIISNIPKDGMHTFFQDVAVTGGQPYTLSSQIAIANLSKAKVQIFMHYFDVNNNFIGNEIPFEYSGNTDWLSINEQVRPVAKTVRARVHFNIVAIDNNASGTVTVDSVTFQKGEQSNLLINSGFEMNTRTSGVADGWGNWESAGVKANYRVVNSQVSSGKQAQQMVISNIPKDGMHTFFQDVAVTGGQPYSLSSQIAIANLSKAKVQIFMHYFDVNNNFIGNETPFEYSGNTGWLSINEQVRPVAKTVRARLHFNVLAVDNNASGIVKVDSVTFQKGERSNLLINPGFETNTRTSGVADGWDNWESAGVKANYRVVTSPVSSGKHAQQMSISNIPKDGMHTFFQDVAVTGGQPYTLGSQIAITNLSKAKFQVIMHYFDVNNNFIGNETPFEYSDNTSWKSVQVQVKPPAHTVRARVHFNLLASEDKASGKVTVDSVIFQRIK</sequence>
<dbReference type="EMBL" id="JAMDLY010000005">
    <property type="protein sequence ID" value="MCY9528560.1"/>
    <property type="molecule type" value="Genomic_DNA"/>
</dbReference>
<dbReference type="RefSeq" id="WP_268631749.1">
    <property type="nucleotide sequence ID" value="NZ_JAMDLY010000005.1"/>
</dbReference>
<dbReference type="Gene3D" id="2.60.120.260">
    <property type="entry name" value="Galactose-binding domain-like"/>
    <property type="match status" value="4"/>
</dbReference>
<accession>A0ABT4E621</accession>
<name>A0ABT4E621_PAEAL</name>
<gene>
    <name evidence="2" type="ORF">M5X04_04315</name>
</gene>
<dbReference type="Proteomes" id="UP001527090">
    <property type="component" value="Unassembled WGS sequence"/>
</dbReference>
<dbReference type="Pfam" id="PF05593">
    <property type="entry name" value="RHS_repeat"/>
    <property type="match status" value="1"/>
</dbReference>
<keyword evidence="3" id="KW-1185">Reference proteome</keyword>
<feature type="chain" id="PRO_5047097853" evidence="1">
    <location>
        <begin position="23"/>
        <end position="725"/>
    </location>
</feature>